<dbReference type="InterPro" id="IPR011335">
    <property type="entry name" value="Restrct_endonuc-II-like"/>
</dbReference>
<dbReference type="SUPFAM" id="SSF52980">
    <property type="entry name" value="Restriction endonuclease-like"/>
    <property type="match status" value="1"/>
</dbReference>
<dbReference type="GeneID" id="56589927"/>
<dbReference type="Proteomes" id="UP000076825">
    <property type="component" value="Chromosome 1"/>
</dbReference>
<evidence type="ECO:0000313" key="4">
    <source>
        <dbReference type="Proteomes" id="UP000076825"/>
    </source>
</evidence>
<dbReference type="STRING" id="123899.SAMEA3906487_02819"/>
<dbReference type="InterPro" id="IPR011856">
    <property type="entry name" value="tRNA_endonuc-like_dom_sf"/>
</dbReference>
<proteinExistence type="predicted"/>
<dbReference type="AlphaFoldDB" id="A0A157SM37"/>
<dbReference type="GO" id="GO:0003677">
    <property type="term" value="F:DNA binding"/>
    <property type="evidence" value="ECO:0007669"/>
    <property type="project" value="InterPro"/>
</dbReference>
<dbReference type="Pfam" id="PF04471">
    <property type="entry name" value="Mrr_cat"/>
    <property type="match status" value="1"/>
</dbReference>
<dbReference type="KEGG" id="btrm:SAMEA390648702819"/>
<dbReference type="GO" id="GO:0009307">
    <property type="term" value="P:DNA restriction-modification system"/>
    <property type="evidence" value="ECO:0007669"/>
    <property type="project" value="InterPro"/>
</dbReference>
<gene>
    <name evidence="3" type="ORF">SAMEA3906487_02819</name>
</gene>
<dbReference type="PATRIC" id="fig|123899.6.peg.2806"/>
<accession>A0A157SM37</accession>
<dbReference type="Gene3D" id="3.40.1350.10">
    <property type="match status" value="1"/>
</dbReference>
<keyword evidence="4" id="KW-1185">Reference proteome</keyword>
<reference evidence="3 4" key="1">
    <citation type="submission" date="2016-04" db="EMBL/GenBank/DDBJ databases">
        <authorList>
            <consortium name="Pathogen Informatics"/>
        </authorList>
    </citation>
    <scope>NUCLEOTIDE SEQUENCE [LARGE SCALE GENOMIC DNA]</scope>
    <source>
        <strain evidence="3 4">H044680328</strain>
    </source>
</reference>
<evidence type="ECO:0000259" key="2">
    <source>
        <dbReference type="Pfam" id="PF04471"/>
    </source>
</evidence>
<keyword evidence="1" id="KW-0472">Membrane</keyword>
<dbReference type="EMBL" id="LT546645">
    <property type="protein sequence ID" value="SAI71549.1"/>
    <property type="molecule type" value="Genomic_DNA"/>
</dbReference>
<feature type="transmembrane region" description="Helical" evidence="1">
    <location>
        <begin position="44"/>
        <end position="61"/>
    </location>
</feature>
<feature type="domain" description="Restriction endonuclease type IV Mrr" evidence="2">
    <location>
        <begin position="81"/>
        <end position="186"/>
    </location>
</feature>
<dbReference type="OrthoDB" id="8776507at2"/>
<protein>
    <submittedName>
        <fullName evidence="3">Membrane protein</fullName>
    </submittedName>
</protein>
<evidence type="ECO:0000256" key="1">
    <source>
        <dbReference type="SAM" id="Phobius"/>
    </source>
</evidence>
<organism evidence="3 4">
    <name type="scientific">Bordetella trematum</name>
    <dbReference type="NCBI Taxonomy" id="123899"/>
    <lineage>
        <taxon>Bacteria</taxon>
        <taxon>Pseudomonadati</taxon>
        <taxon>Pseudomonadota</taxon>
        <taxon>Betaproteobacteria</taxon>
        <taxon>Burkholderiales</taxon>
        <taxon>Alcaligenaceae</taxon>
        <taxon>Bordetella</taxon>
    </lineage>
</organism>
<dbReference type="GO" id="GO:0004519">
    <property type="term" value="F:endonuclease activity"/>
    <property type="evidence" value="ECO:0007669"/>
    <property type="project" value="InterPro"/>
</dbReference>
<dbReference type="RefSeq" id="WP_025517434.1">
    <property type="nucleotide sequence ID" value="NZ_CP016340.1"/>
</dbReference>
<name>A0A157SM37_9BORD</name>
<keyword evidence="1" id="KW-1133">Transmembrane helix</keyword>
<dbReference type="InterPro" id="IPR007560">
    <property type="entry name" value="Restrct_endonuc_IV_Mrr"/>
</dbReference>
<keyword evidence="1" id="KW-0812">Transmembrane</keyword>
<dbReference type="eggNOG" id="COG1787">
    <property type="taxonomic scope" value="Bacteria"/>
</dbReference>
<evidence type="ECO:0000313" key="3">
    <source>
        <dbReference type="EMBL" id="SAI71549.1"/>
    </source>
</evidence>
<sequence length="191" mass="20689">MKFKMSQNSIFAVLMRSPWWMSAGLALLLSVGGAAALPRDFAAVGVFAAVPFVVIAVLAGVRQWRQPSEERVLAVAQALAGMGWKEAAAAFEAGFTRDGSQVQRLDGPGADFALQRKGRVAVVSARRWKAARIGIEPLRELQAARQQRGAQEAVFVALGEVSDNAWVYAREHGIALMAGPELARLLRHQRI</sequence>